<keyword evidence="4 8" id="KW-0997">Cell inner membrane</keyword>
<dbReference type="EMBL" id="FOVR01000010">
    <property type="protein sequence ID" value="SFO66974.1"/>
    <property type="molecule type" value="Genomic_DNA"/>
</dbReference>
<feature type="transmembrane region" description="Helical" evidence="9">
    <location>
        <begin position="442"/>
        <end position="458"/>
    </location>
</feature>
<feature type="transmembrane region" description="Helical" evidence="9">
    <location>
        <begin position="174"/>
        <end position="193"/>
    </location>
</feature>
<feature type="transmembrane region" description="Helical" evidence="9">
    <location>
        <begin position="567"/>
        <end position="586"/>
    </location>
</feature>
<keyword evidence="13" id="KW-1185">Reference proteome</keyword>
<dbReference type="PANTHER" id="PTHR33362:SF2">
    <property type="entry name" value="TRAP TRANSPORTER LARGE PERMEASE PROTEIN"/>
    <property type="match status" value="1"/>
</dbReference>
<keyword evidence="3" id="KW-1003">Cell membrane</keyword>
<accession>A0A1I5J297</accession>
<feature type="transmembrane region" description="Helical" evidence="9">
    <location>
        <begin position="205"/>
        <end position="234"/>
    </location>
</feature>
<feature type="domain" description="TRAP C4-dicarboxylate transport system permease DctM subunit" evidence="11">
    <location>
        <begin position="211"/>
        <end position="618"/>
    </location>
</feature>
<sequence length="623" mass="66025">MSTIVETNSEDGLSSFRDFCAKLEQWIALVVEIPGAIFLGLEVVVLFAGVAFRYALHSPLVWSDELATILFLWLSMFGAVVAQHKGGHMHLTVVVGLAPKRWQSRINTLASMCVILFLGLLIHPALEHSIGQMMITTPALQLPDTVRSGAMFVGLTLMMIVAVLQLIQKAKVSDFLFGVAVIAVCGILLNVFLPQLENMENFNLIIFFGVGLAALVFGGAPIAVAFGLATVVYLKFMTYMPMVIVISRMDEGMSGFVLLSIPLFVLLGLLIEVTGLAAALVNVLASLVAHFKGGLSYVLVGAMYLVSGISGSKAADMAAIAPVLLPEMQKRGKEPGELIGLLSSSAAMGETIPPSIVLITVGSVTGVSIAALFTGGLIPAALGAIGLLIVAYFRSRDEDVSDAKRASRKQILFAILNALPAFLLLAVIRVAVVAGIATATEVATVGIVYTLLVSILLYRKFPVKRMWKMLCNSLALSGAIMIILGTATAMAWALTQSGFSHQLAAAMEQMPGGAFGFMALSIVVFAILGSVLEGIPAVVVFAPLLFPIALELGIGGVHYAIMMVLSMSLGLFVPPLGIGFYQACAIGGIEPDKAMKAIWPYMFAILVSVIIVACVPWVTEPYF</sequence>
<reference evidence="12 13" key="1">
    <citation type="submission" date="2016-10" db="EMBL/GenBank/DDBJ databases">
        <authorList>
            <person name="de Groot N.N."/>
        </authorList>
    </citation>
    <scope>NUCLEOTIDE SEQUENCE [LARGE SCALE GENOMIC DNA]</scope>
    <source>
        <strain evidence="12 13">CGMCC 1.9157</strain>
    </source>
</reference>
<dbReference type="STRING" id="655353.SAMN04488056_110167"/>
<feature type="transmembrane region" description="Helical" evidence="9">
    <location>
        <begin position="287"/>
        <end position="307"/>
    </location>
</feature>
<feature type="transmembrane region" description="Helical" evidence="9">
    <location>
        <begin position="66"/>
        <end position="82"/>
    </location>
</feature>
<dbReference type="InterPro" id="IPR004681">
    <property type="entry name" value="TRAP_DctM"/>
</dbReference>
<dbReference type="Pfam" id="PF06808">
    <property type="entry name" value="DctM"/>
    <property type="match status" value="1"/>
</dbReference>
<keyword evidence="5 9" id="KW-0812">Transmembrane</keyword>
<evidence type="ECO:0000256" key="8">
    <source>
        <dbReference type="RuleBase" id="RU369079"/>
    </source>
</evidence>
<dbReference type="NCBIfam" id="TIGR00786">
    <property type="entry name" value="dctM"/>
    <property type="match status" value="1"/>
</dbReference>
<comment type="function">
    <text evidence="8">Part of the tripartite ATP-independent periplasmic (TRAP) transport system.</text>
</comment>
<dbReference type="OrthoDB" id="7847241at2"/>
<dbReference type="Pfam" id="PF04290">
    <property type="entry name" value="DctQ"/>
    <property type="match status" value="1"/>
</dbReference>
<dbReference type="GO" id="GO:0022857">
    <property type="term" value="F:transmembrane transporter activity"/>
    <property type="evidence" value="ECO:0007669"/>
    <property type="project" value="UniProtKB-UniRule"/>
</dbReference>
<evidence type="ECO:0000259" key="10">
    <source>
        <dbReference type="Pfam" id="PF04290"/>
    </source>
</evidence>
<feature type="transmembrane region" description="Helical" evidence="9">
    <location>
        <begin position="146"/>
        <end position="167"/>
    </location>
</feature>
<feature type="transmembrane region" description="Helical" evidence="9">
    <location>
        <begin position="338"/>
        <end position="361"/>
    </location>
</feature>
<evidence type="ECO:0000256" key="3">
    <source>
        <dbReference type="ARBA" id="ARBA00022475"/>
    </source>
</evidence>
<organism evidence="12 13">
    <name type="scientific">Cohaesibacter marisflavi</name>
    <dbReference type="NCBI Taxonomy" id="655353"/>
    <lineage>
        <taxon>Bacteria</taxon>
        <taxon>Pseudomonadati</taxon>
        <taxon>Pseudomonadota</taxon>
        <taxon>Alphaproteobacteria</taxon>
        <taxon>Hyphomicrobiales</taxon>
        <taxon>Cohaesibacteraceae</taxon>
    </lineage>
</organism>
<proteinExistence type="predicted"/>
<evidence type="ECO:0000313" key="13">
    <source>
        <dbReference type="Proteomes" id="UP000199236"/>
    </source>
</evidence>
<feature type="transmembrane region" description="Helical" evidence="9">
    <location>
        <begin position="367"/>
        <end position="390"/>
    </location>
</feature>
<evidence type="ECO:0000256" key="7">
    <source>
        <dbReference type="ARBA" id="ARBA00023136"/>
    </source>
</evidence>
<feature type="transmembrane region" description="Helical" evidence="9">
    <location>
        <begin position="514"/>
        <end position="532"/>
    </location>
</feature>
<evidence type="ECO:0000313" key="12">
    <source>
        <dbReference type="EMBL" id="SFO66974.1"/>
    </source>
</evidence>
<feature type="transmembrane region" description="Helical" evidence="9">
    <location>
        <begin position="470"/>
        <end position="494"/>
    </location>
</feature>
<feature type="transmembrane region" description="Helical" evidence="9">
    <location>
        <begin position="539"/>
        <end position="561"/>
    </location>
</feature>
<evidence type="ECO:0000256" key="2">
    <source>
        <dbReference type="ARBA" id="ARBA00022448"/>
    </source>
</evidence>
<feature type="transmembrane region" description="Helical" evidence="9">
    <location>
        <begin position="598"/>
        <end position="618"/>
    </location>
</feature>
<dbReference type="RefSeq" id="WP_090074395.1">
    <property type="nucleotide sequence ID" value="NZ_FOVR01000010.1"/>
</dbReference>
<keyword evidence="6 9" id="KW-1133">Transmembrane helix</keyword>
<protein>
    <submittedName>
        <fullName evidence="12">TRAP transporter, DctM subunit</fullName>
    </submittedName>
</protein>
<gene>
    <name evidence="12" type="ORF">SAMN04488056_110167</name>
</gene>
<dbReference type="InterPro" id="IPR010656">
    <property type="entry name" value="DctM"/>
</dbReference>
<dbReference type="InterPro" id="IPR055348">
    <property type="entry name" value="DctQ"/>
</dbReference>
<evidence type="ECO:0000256" key="5">
    <source>
        <dbReference type="ARBA" id="ARBA00022692"/>
    </source>
</evidence>
<evidence type="ECO:0000256" key="9">
    <source>
        <dbReference type="SAM" id="Phobius"/>
    </source>
</evidence>
<feature type="transmembrane region" description="Helical" evidence="9">
    <location>
        <begin position="411"/>
        <end position="436"/>
    </location>
</feature>
<dbReference type="GO" id="GO:0005886">
    <property type="term" value="C:plasma membrane"/>
    <property type="evidence" value="ECO:0007669"/>
    <property type="project" value="UniProtKB-SubCell"/>
</dbReference>
<evidence type="ECO:0000256" key="4">
    <source>
        <dbReference type="ARBA" id="ARBA00022519"/>
    </source>
</evidence>
<dbReference type="PANTHER" id="PTHR33362">
    <property type="entry name" value="SIALIC ACID TRAP TRANSPORTER PERMEASE PROTEIN SIAT-RELATED"/>
    <property type="match status" value="1"/>
</dbReference>
<feature type="domain" description="Tripartite ATP-independent periplasmic transporters DctQ component" evidence="10">
    <location>
        <begin position="43"/>
        <end position="170"/>
    </location>
</feature>
<evidence type="ECO:0000256" key="6">
    <source>
        <dbReference type="ARBA" id="ARBA00022989"/>
    </source>
</evidence>
<comment type="subcellular location">
    <subcellularLocation>
        <location evidence="1 8">Cell inner membrane</location>
        <topology evidence="1 8">Multi-pass membrane protein</topology>
    </subcellularLocation>
</comment>
<feature type="transmembrane region" description="Helical" evidence="9">
    <location>
        <begin position="255"/>
        <end position="281"/>
    </location>
</feature>
<dbReference type="Proteomes" id="UP000199236">
    <property type="component" value="Unassembled WGS sequence"/>
</dbReference>
<evidence type="ECO:0000259" key="11">
    <source>
        <dbReference type="Pfam" id="PF06808"/>
    </source>
</evidence>
<feature type="transmembrane region" description="Helical" evidence="9">
    <location>
        <begin position="106"/>
        <end position="126"/>
    </location>
</feature>
<evidence type="ECO:0000256" key="1">
    <source>
        <dbReference type="ARBA" id="ARBA00004429"/>
    </source>
</evidence>
<keyword evidence="2 8" id="KW-0813">Transport</keyword>
<feature type="transmembrane region" description="Helical" evidence="9">
    <location>
        <begin position="26"/>
        <end position="54"/>
    </location>
</feature>
<keyword evidence="7 9" id="KW-0472">Membrane</keyword>
<name>A0A1I5J297_9HYPH</name>
<dbReference type="AlphaFoldDB" id="A0A1I5J297"/>